<feature type="region of interest" description="Disordered" evidence="2">
    <location>
        <begin position="116"/>
        <end position="136"/>
    </location>
</feature>
<keyword evidence="5" id="KW-1185">Reference proteome</keyword>
<name>A0A161YC06_COLIC</name>
<sequence>LYISPAQVCLSFTTNAPRPRLIALGILCRLNLESLARFPPPLPTLPLSHHTPHTPLDLTSGFDVMAGYSYDGSSSSAAPPPPPYSVTASASASASGSGNFGSTSSSLFAPPPTTAYAAHGESHAGPSSGFPSGSYPQSSPDYLGIVDSKWRLADPRSSSAHSLAPSIKDRDGVIRRTLLIIYIHGFYGNESSFRSFPAHVHNYLKEALAETHVVHSKIYPRYKTYKAIDVARDNFSHWLEPHESDSTDVILVGHSMGGLLAGEVAMMPNRHPYGRHPYKHRILGTISLDSPFLGLHPGIIVAGISSLFRPASPAEEKPDQFDASSNYLSPNNSALTSPNPSMYTLETNSSLGAELSPHASNSPSLSSNGPPQRPDPTFNPPFFNDLNLKDRPFMRRLGHFAKKHSREGIWDATKNHVMSHLEYGGCLADYPGLNARYNKLRAMESVDPLQHMGDGTNYGNNVNKPPPVRVRFVNYYTLSTGRPKKPKTPDSPKSPESPGSPEQRFVSGPPNTLEVDSQLSPPASLTPRISVEDSDDGKSMELLEPIPMEDVDERLSTLHEEQQARFDHESTEASNSTEALRRGLSHDAPEAKGKEKERLDGGADFYAPSTAEQSSAAAGKGEANEANPMGEVIDEPELPPIPDLPEQPTPPDLDKYTDKDARKQAEKEGKRAQKAYENAIKIRDKAIKERQKLVEKRRKKAEKEAQKEAQRIEKEQQRLQKEEQKRKQEEEAAKKKEAEEAQRQETQAEGEARRLAEEAQRMEREARRLRGEPPEPEKQPEAGSVAETEAHMAAAVIAGAAAAAPASVAAQANRPPATTASSTASVNTTRTGGGPAATSATRSKAAAQADPGKPKKERKFCTLPRKVNGRRDETWVPVYMEGMDEVGAHCGLFLAGSHYDGLIGDVGERILGWVQDDLSVRAIMEMP</sequence>
<dbReference type="EMBL" id="LFIW01000289">
    <property type="protein sequence ID" value="KZL87302.1"/>
    <property type="molecule type" value="Genomic_DNA"/>
</dbReference>
<evidence type="ECO:0000259" key="3">
    <source>
        <dbReference type="Pfam" id="PF05057"/>
    </source>
</evidence>
<feature type="compositionally biased region" description="Low complexity" evidence="2">
    <location>
        <begin position="123"/>
        <end position="136"/>
    </location>
</feature>
<evidence type="ECO:0000256" key="1">
    <source>
        <dbReference type="ARBA" id="ARBA00007920"/>
    </source>
</evidence>
<feature type="compositionally biased region" description="Basic and acidic residues" evidence="2">
    <location>
        <begin position="750"/>
        <end position="780"/>
    </location>
</feature>
<evidence type="ECO:0000256" key="2">
    <source>
        <dbReference type="SAM" id="MobiDB-lite"/>
    </source>
</evidence>
<dbReference type="Proteomes" id="UP000076584">
    <property type="component" value="Unassembled WGS sequence"/>
</dbReference>
<dbReference type="PANTHER" id="PTHR47842">
    <property type="entry name" value="EXPRESSED PROTEIN"/>
    <property type="match status" value="1"/>
</dbReference>
<feature type="region of interest" description="Disordered" evidence="2">
    <location>
        <begin position="813"/>
        <end position="857"/>
    </location>
</feature>
<feature type="compositionally biased region" description="Basic and acidic residues" evidence="2">
    <location>
        <begin position="652"/>
        <end position="671"/>
    </location>
</feature>
<feature type="compositionally biased region" description="Basic and acidic residues" evidence="2">
    <location>
        <begin position="701"/>
        <end position="743"/>
    </location>
</feature>
<accession>A0A161YC06</accession>
<dbReference type="Gene3D" id="3.40.50.1820">
    <property type="entry name" value="alpha/beta hydrolase"/>
    <property type="match status" value="1"/>
</dbReference>
<dbReference type="InterPro" id="IPR007751">
    <property type="entry name" value="DUF676_lipase-like"/>
</dbReference>
<organism evidence="4 5">
    <name type="scientific">Colletotrichum incanum</name>
    <name type="common">Soybean anthracnose fungus</name>
    <dbReference type="NCBI Taxonomy" id="1573173"/>
    <lineage>
        <taxon>Eukaryota</taxon>
        <taxon>Fungi</taxon>
        <taxon>Dikarya</taxon>
        <taxon>Ascomycota</taxon>
        <taxon>Pezizomycotina</taxon>
        <taxon>Sordariomycetes</taxon>
        <taxon>Hypocreomycetidae</taxon>
        <taxon>Glomerellales</taxon>
        <taxon>Glomerellaceae</taxon>
        <taxon>Colletotrichum</taxon>
        <taxon>Colletotrichum spaethianum species complex</taxon>
    </lineage>
</organism>
<feature type="compositionally biased region" description="Low complexity" evidence="2">
    <location>
        <begin position="813"/>
        <end position="849"/>
    </location>
</feature>
<evidence type="ECO:0000313" key="5">
    <source>
        <dbReference type="Proteomes" id="UP000076584"/>
    </source>
</evidence>
<feature type="domain" description="DUF676" evidence="3">
    <location>
        <begin position="179"/>
        <end position="295"/>
    </location>
</feature>
<proteinExistence type="inferred from homology"/>
<feature type="region of interest" description="Disordered" evidence="2">
    <location>
        <begin position="312"/>
        <end position="384"/>
    </location>
</feature>
<feature type="compositionally biased region" description="Pro residues" evidence="2">
    <location>
        <begin position="638"/>
        <end position="651"/>
    </location>
</feature>
<feature type="compositionally biased region" description="Basic and acidic residues" evidence="2">
    <location>
        <begin position="553"/>
        <end position="571"/>
    </location>
</feature>
<comment type="similarity">
    <text evidence="1">Belongs to the putative lipase ROG1 family.</text>
</comment>
<feature type="compositionally biased region" description="Polar residues" evidence="2">
    <location>
        <begin position="322"/>
        <end position="351"/>
    </location>
</feature>
<evidence type="ECO:0000313" key="4">
    <source>
        <dbReference type="EMBL" id="KZL87302.1"/>
    </source>
</evidence>
<dbReference type="InterPro" id="IPR029058">
    <property type="entry name" value="AB_hydrolase_fold"/>
</dbReference>
<reference evidence="4 5" key="1">
    <citation type="submission" date="2015-06" db="EMBL/GenBank/DDBJ databases">
        <title>Survival trade-offs in plant roots during colonization by closely related pathogenic and mutualistic fungi.</title>
        <authorList>
            <person name="Hacquard S."/>
            <person name="Kracher B."/>
            <person name="Hiruma K."/>
            <person name="Weinman A."/>
            <person name="Muench P."/>
            <person name="Garrido Oter R."/>
            <person name="Ver Loren van Themaat E."/>
            <person name="Dallerey J.-F."/>
            <person name="Damm U."/>
            <person name="Henrissat B."/>
            <person name="Lespinet O."/>
            <person name="Thon M."/>
            <person name="Kemen E."/>
            <person name="McHardy A.C."/>
            <person name="Schulze-Lefert P."/>
            <person name="O'Connell R.J."/>
        </authorList>
    </citation>
    <scope>NUCLEOTIDE SEQUENCE [LARGE SCALE GENOMIC DNA]</scope>
    <source>
        <strain evidence="4 5">MAFF 238704</strain>
    </source>
</reference>
<feature type="compositionally biased region" description="Low complexity" evidence="2">
    <location>
        <begin position="355"/>
        <end position="370"/>
    </location>
</feature>
<comment type="caution">
    <text evidence="4">The sequence shown here is derived from an EMBL/GenBank/DDBJ whole genome shotgun (WGS) entry which is preliminary data.</text>
</comment>
<feature type="compositionally biased region" description="Low complexity" evidence="2">
    <location>
        <begin position="614"/>
        <end position="627"/>
    </location>
</feature>
<dbReference type="Pfam" id="PF05057">
    <property type="entry name" value="DUF676"/>
    <property type="match status" value="1"/>
</dbReference>
<dbReference type="AlphaFoldDB" id="A0A161YC06"/>
<feature type="compositionally biased region" description="Basic and acidic residues" evidence="2">
    <location>
        <begin position="579"/>
        <end position="601"/>
    </location>
</feature>
<feature type="non-terminal residue" evidence="4">
    <location>
        <position position="1"/>
    </location>
</feature>
<protein>
    <recommendedName>
        <fullName evidence="3">DUF676 domain-containing protein</fullName>
    </recommendedName>
</protein>
<feature type="region of interest" description="Disordered" evidence="2">
    <location>
        <begin position="477"/>
        <end position="677"/>
    </location>
</feature>
<gene>
    <name evidence="4" type="ORF">CI238_10586</name>
</gene>
<feature type="compositionally biased region" description="Polar residues" evidence="2">
    <location>
        <begin position="514"/>
        <end position="523"/>
    </location>
</feature>
<feature type="region of interest" description="Disordered" evidence="2">
    <location>
        <begin position="691"/>
        <end position="790"/>
    </location>
</feature>
<dbReference type="SUPFAM" id="SSF53474">
    <property type="entry name" value="alpha/beta-Hydrolases"/>
    <property type="match status" value="1"/>
</dbReference>
<dbReference type="STRING" id="1573173.A0A161YC06"/>
<dbReference type="PANTHER" id="PTHR47842:SF3">
    <property type="entry name" value="DUF676 DOMAIN-CONTAINING PROTEIN"/>
    <property type="match status" value="1"/>
</dbReference>